<dbReference type="InterPro" id="IPR011190">
    <property type="entry name" value="GlcNAc_Synth_fun"/>
</dbReference>
<evidence type="ECO:0000256" key="10">
    <source>
        <dbReference type="ARBA" id="ARBA00023128"/>
    </source>
</evidence>
<comment type="function">
    <text evidence="1 15">N-acetylglutamate synthase involved in arginine biosynthesis.</text>
</comment>
<comment type="subcellular location">
    <subcellularLocation>
        <location evidence="2 15">Mitochondrion</location>
    </subcellularLocation>
</comment>
<dbReference type="PANTHER" id="PTHR23342:SF4">
    <property type="entry name" value="AMINO-ACID ACETYLTRANSFERASE, MITOCHONDRIAL"/>
    <property type="match status" value="1"/>
</dbReference>
<dbReference type="PIRSF" id="PIRSF007892">
    <property type="entry name" value="NAGS_fungal"/>
    <property type="match status" value="1"/>
</dbReference>
<evidence type="ECO:0000259" key="17">
    <source>
        <dbReference type="PROSITE" id="PS51731"/>
    </source>
</evidence>
<comment type="catalytic activity">
    <reaction evidence="14 15">
        <text>L-glutamate + acetyl-CoA = N-acetyl-L-glutamate + CoA + H(+)</text>
        <dbReference type="Rhea" id="RHEA:24292"/>
        <dbReference type="ChEBI" id="CHEBI:15378"/>
        <dbReference type="ChEBI" id="CHEBI:29985"/>
        <dbReference type="ChEBI" id="CHEBI:44337"/>
        <dbReference type="ChEBI" id="CHEBI:57287"/>
        <dbReference type="ChEBI" id="CHEBI:57288"/>
        <dbReference type="EC" id="2.3.1.1"/>
    </reaction>
</comment>
<keyword evidence="8 15" id="KW-0808">Transferase</keyword>
<protein>
    <recommendedName>
        <fullName evidence="6 15">Amino-acid acetyltransferase, mitochondrial</fullName>
        <ecNumber evidence="5 15">2.3.1.1</ecNumber>
    </recommendedName>
    <alternativeName>
        <fullName evidence="12 15">Glutamate N-acetyltransferase</fullName>
    </alternativeName>
    <alternativeName>
        <fullName evidence="13 15">N-acetylglutamate synthase</fullName>
    </alternativeName>
</protein>
<dbReference type="AlphaFoldDB" id="A0A553I9N2"/>
<evidence type="ECO:0000256" key="5">
    <source>
        <dbReference type="ARBA" id="ARBA00012697"/>
    </source>
</evidence>
<comment type="caution">
    <text evidence="18">The sequence shown here is derived from an EMBL/GenBank/DDBJ whole genome shotgun (WGS) entry which is preliminary data.</text>
</comment>
<dbReference type="EMBL" id="VFLP01000008">
    <property type="protein sequence ID" value="TRX96915.1"/>
    <property type="molecule type" value="Genomic_DNA"/>
</dbReference>
<dbReference type="GO" id="GO:0004042">
    <property type="term" value="F:L-glutamate N-acetyltransferase activity"/>
    <property type="evidence" value="ECO:0007669"/>
    <property type="project" value="InterPro"/>
</dbReference>
<organism evidence="18 19">
    <name type="scientific">Xylaria flabelliformis</name>
    <dbReference type="NCBI Taxonomy" id="2512241"/>
    <lineage>
        <taxon>Eukaryota</taxon>
        <taxon>Fungi</taxon>
        <taxon>Dikarya</taxon>
        <taxon>Ascomycota</taxon>
        <taxon>Pezizomycotina</taxon>
        <taxon>Sordariomycetes</taxon>
        <taxon>Xylariomycetidae</taxon>
        <taxon>Xylariales</taxon>
        <taxon>Xylariaceae</taxon>
        <taxon>Xylaria</taxon>
    </lineage>
</organism>
<evidence type="ECO:0000256" key="12">
    <source>
        <dbReference type="ARBA" id="ARBA00030346"/>
    </source>
</evidence>
<feature type="compositionally biased region" description="Polar residues" evidence="16">
    <location>
        <begin position="38"/>
        <end position="56"/>
    </location>
</feature>
<dbReference type="GO" id="GO:0006526">
    <property type="term" value="P:L-arginine biosynthetic process"/>
    <property type="evidence" value="ECO:0007669"/>
    <property type="project" value="UniProtKB-UniPathway"/>
</dbReference>
<dbReference type="EC" id="2.3.1.1" evidence="5 15"/>
<sequence length="681" mass="74729">MILRQTACRKAAVGLNTPLLKHSGHKTTDELSHHGSARASSTLASRPSRPASSGGTTVPFVSPYASISESQKLRKDQERDFLVSVLETSVTKRDAKAYMNRFVPFLERKTTSFKQRTAAQTQLNKRSAALEPSAILTSGVETSNGVPTVIQTSPTSEQDLTIEEPLFVALVKFHAPQNVDKTTFNGVAKTLSRLRKLGLVSIVVVDCDGDGKDEITRRQTATAQARRIATAIDNHDAPGARVIDSPITIAKHDELASSRYTSSDLFVGNPSELMTALQDDLIAIIPSFGYTVDTCIRKPVNVNDVILALTRQLSGLQFVQIPDDESPITKILRAAEVYRIIVLDSLGGIPAKNRATGRHLFLNLEHEFQEVQADLEASAGHSISSEANDKARHLENAKLARDALSLLPPTSSAIITTPQEAAKERGPEDNVMDLALVGTRRGQNPLIHSLLTDKPVQSSSLPTERFTPITSSTGTCQIGSLTTLAKRGMPLTIFPNPRTTPWKPPQSVQSNLSLTDPRIDLPRLVNLIEDSFGRKLDVEHYLNRINGNLAGVIIAGEYEGGAILTWESPPGTTDPSRRVPYLDKFAVLRKSQGAGGVADIVFNAMVRDCFPEGVCWRSRKDNPVNKWYFERSRGTLKLSDMNWTMFWTTPKLALDGQKFRDYEAVCRGIEPSWADKKHVVD</sequence>
<keyword evidence="10 15" id="KW-0496">Mitochondrion</keyword>
<evidence type="ECO:0000256" key="1">
    <source>
        <dbReference type="ARBA" id="ARBA00002294"/>
    </source>
</evidence>
<name>A0A553I9N2_9PEZI</name>
<comment type="pathway">
    <text evidence="3 15">Amino-acid biosynthesis; L-arginine biosynthesis; N(2)-acetyl-L-ornithine from L-glutamate: step 1/4.</text>
</comment>
<dbReference type="GO" id="GO:0006592">
    <property type="term" value="P:ornithine biosynthetic process"/>
    <property type="evidence" value="ECO:0007669"/>
    <property type="project" value="TreeGrafter"/>
</dbReference>
<dbReference type="InterPro" id="IPR006855">
    <property type="entry name" value="Vertebrate-like_GNAT_dom"/>
</dbReference>
<dbReference type="PROSITE" id="PS51731">
    <property type="entry name" value="GNAT_NAGS"/>
    <property type="match status" value="1"/>
</dbReference>
<keyword evidence="11 15" id="KW-0012">Acyltransferase</keyword>
<evidence type="ECO:0000256" key="13">
    <source>
        <dbReference type="ARBA" id="ARBA00033251"/>
    </source>
</evidence>
<keyword evidence="7 15" id="KW-0028">Amino-acid biosynthesis</keyword>
<proteinExistence type="inferred from homology"/>
<evidence type="ECO:0000256" key="15">
    <source>
        <dbReference type="PIRNR" id="PIRNR007892"/>
    </source>
</evidence>
<dbReference type="OrthoDB" id="5585968at2759"/>
<dbReference type="CDD" id="cd04266">
    <property type="entry name" value="DUF619-NAGS-FABP"/>
    <property type="match status" value="1"/>
</dbReference>
<evidence type="ECO:0000256" key="6">
    <source>
        <dbReference type="ARBA" id="ARBA00018802"/>
    </source>
</evidence>
<gene>
    <name evidence="18" type="ORF">FHL15_002221</name>
</gene>
<evidence type="ECO:0000256" key="14">
    <source>
        <dbReference type="ARBA" id="ARBA00048372"/>
    </source>
</evidence>
<accession>A0A553I9N2</accession>
<evidence type="ECO:0000256" key="3">
    <source>
        <dbReference type="ARBA" id="ARBA00004925"/>
    </source>
</evidence>
<evidence type="ECO:0000313" key="19">
    <source>
        <dbReference type="Proteomes" id="UP000319160"/>
    </source>
</evidence>
<evidence type="ECO:0000256" key="9">
    <source>
        <dbReference type="ARBA" id="ARBA00022946"/>
    </source>
</evidence>
<evidence type="ECO:0000256" key="11">
    <source>
        <dbReference type="ARBA" id="ARBA00023315"/>
    </source>
</evidence>
<dbReference type="Gene3D" id="3.40.630.30">
    <property type="match status" value="1"/>
</dbReference>
<dbReference type="PANTHER" id="PTHR23342">
    <property type="entry name" value="N-ACETYLGLUTAMATE SYNTHASE"/>
    <property type="match status" value="1"/>
</dbReference>
<evidence type="ECO:0000256" key="2">
    <source>
        <dbReference type="ARBA" id="ARBA00004173"/>
    </source>
</evidence>
<evidence type="ECO:0000256" key="7">
    <source>
        <dbReference type="ARBA" id="ARBA00022605"/>
    </source>
</evidence>
<keyword evidence="9" id="KW-0809">Transit peptide</keyword>
<comment type="similarity">
    <text evidence="4 15">Belongs to the acetyltransferase family.</text>
</comment>
<evidence type="ECO:0000313" key="18">
    <source>
        <dbReference type="EMBL" id="TRX96915.1"/>
    </source>
</evidence>
<reference evidence="19" key="1">
    <citation type="submission" date="2019-06" db="EMBL/GenBank/DDBJ databases">
        <title>Draft genome sequence of the griseofulvin-producing fungus Xylaria cubensis strain G536.</title>
        <authorList>
            <person name="Mead M.E."/>
            <person name="Raja H.A."/>
            <person name="Steenwyk J.L."/>
            <person name="Knowles S.L."/>
            <person name="Oberlies N.H."/>
            <person name="Rokas A."/>
        </authorList>
    </citation>
    <scope>NUCLEOTIDE SEQUENCE [LARGE SCALE GENOMIC DNA]</scope>
    <source>
        <strain evidence="19">G536</strain>
    </source>
</reference>
<evidence type="ECO:0000256" key="16">
    <source>
        <dbReference type="SAM" id="MobiDB-lite"/>
    </source>
</evidence>
<dbReference type="UniPathway" id="UPA00068">
    <property type="reaction ID" value="UER00106"/>
</dbReference>
<dbReference type="STRING" id="2512241.A0A553I9N2"/>
<keyword evidence="19" id="KW-1185">Reference proteome</keyword>
<dbReference type="Pfam" id="PF04768">
    <property type="entry name" value="NAT"/>
    <property type="match status" value="1"/>
</dbReference>
<dbReference type="FunFam" id="3.40.630.30:FF:000049">
    <property type="entry name" value="Amino-acid acetyltransferase, mitochondrial"/>
    <property type="match status" value="1"/>
</dbReference>
<evidence type="ECO:0000256" key="4">
    <source>
        <dbReference type="ARBA" id="ARBA00008694"/>
    </source>
</evidence>
<dbReference type="Proteomes" id="UP000319160">
    <property type="component" value="Unassembled WGS sequence"/>
</dbReference>
<dbReference type="GO" id="GO:0005759">
    <property type="term" value="C:mitochondrial matrix"/>
    <property type="evidence" value="ECO:0007669"/>
    <property type="project" value="TreeGrafter"/>
</dbReference>
<evidence type="ECO:0000256" key="8">
    <source>
        <dbReference type="ARBA" id="ARBA00022679"/>
    </source>
</evidence>
<feature type="domain" description="N-acetyltransferase" evidence="17">
    <location>
        <begin position="508"/>
        <end position="671"/>
    </location>
</feature>
<feature type="region of interest" description="Disordered" evidence="16">
    <location>
        <begin position="19"/>
        <end position="61"/>
    </location>
</feature>